<evidence type="ECO:0000256" key="7">
    <source>
        <dbReference type="SAM" id="MobiDB-lite"/>
    </source>
</evidence>
<evidence type="ECO:0000256" key="3">
    <source>
        <dbReference type="ARBA" id="ARBA00022475"/>
    </source>
</evidence>
<proteinExistence type="inferred from homology"/>
<evidence type="ECO:0000256" key="9">
    <source>
        <dbReference type="SAM" id="SignalP"/>
    </source>
</evidence>
<evidence type="ECO:0000256" key="8">
    <source>
        <dbReference type="SAM" id="Phobius"/>
    </source>
</evidence>
<sequence>MSAFTRRIDARRVLMALGVLIGCACVFPAMAAPLTGAMQKFIAPQTPADATAASAPSSASQAEMVRSLNNLIGTLDNDAQRSALVTQLKALRDATQSAAPATPAPANADLLGAIASGIASVETNLSEGLTPMRFWTARGSAAAGELQAVVTGAKGESFGRIVSGMGATLAGWGLCAFLLIRVQRRIFARYGRDVALAPNPTSTQLLAFALRQTGPWVVAFIAVLLFVRAMPDALGRTLGLVIAYAIVAGSIFSAICMIVFSVFSTAHRRVAVQQLLTRTLWPLFAIGACGALGDATANADVTRQLGPNLAGIISTFAGLAAALLCGYFALAYRRPVTHLIRNRPYARRRDHQFATEALDILASLWHIPILLIAVASVVAIIDGRGAEGDVLRPSLLSAALLVLTLFASALLLHLTRRRDTRAQRRAPHLTRLLRFGCTLIVLLIWLAYLRFELELWSGPIARLIRHSAMTPGFRHALIAVVATVFGAWFIWIVLDTVILEALGQNSSRNKALSPGVRARTMLPLVRNGIFVTVASLAAIVACASLGINLTPLLAGAGVIGLAVGFGAKSLVTDLITGLFIIVEETISVGDWIDIDGGHAGTVMDLTIRTVRLRDGQGAVHTIPFSQIKIVKNLSRDFANAVFEVRVPFSAKLDDITRMINEVGADMMADFRFRNEIIGPVEVWGLDRFESNCIVVKGQIKTKPLQQWSVARAFNARLKLKMDEAGIEMMLPQMHIQTSKESDERSQAQTRHAADGAVQPDLRVLKESP</sequence>
<dbReference type="PANTHER" id="PTHR30460">
    <property type="entry name" value="MODERATE CONDUCTANCE MECHANOSENSITIVE CHANNEL YBIO"/>
    <property type="match status" value="1"/>
</dbReference>
<feature type="transmembrane region" description="Helical" evidence="8">
    <location>
        <begin position="309"/>
        <end position="332"/>
    </location>
</feature>
<comment type="similarity">
    <text evidence="2">Belongs to the MscS (TC 1.A.23) family.</text>
</comment>
<keyword evidence="13" id="KW-1185">Reference proteome</keyword>
<feature type="domain" description="Mechanosensitive ion channel transmembrane helices 2/3" evidence="11">
    <location>
        <begin position="529"/>
        <end position="568"/>
    </location>
</feature>
<dbReference type="InterPro" id="IPR023408">
    <property type="entry name" value="MscS_beta-dom_sf"/>
</dbReference>
<dbReference type="AlphaFoldDB" id="A0A656QEE9"/>
<evidence type="ECO:0000256" key="2">
    <source>
        <dbReference type="ARBA" id="ARBA00008017"/>
    </source>
</evidence>
<keyword evidence="6 8" id="KW-0472">Membrane</keyword>
<dbReference type="Gene3D" id="2.30.30.60">
    <property type="match status" value="1"/>
</dbReference>
<feature type="region of interest" description="Disordered" evidence="7">
    <location>
        <begin position="736"/>
        <end position="768"/>
    </location>
</feature>
<protein>
    <submittedName>
        <fullName evidence="12">Mechanosensitive ion channel protein MscS</fullName>
    </submittedName>
</protein>
<dbReference type="SUPFAM" id="SSF82861">
    <property type="entry name" value="Mechanosensitive channel protein MscS (YggB), transmembrane region"/>
    <property type="match status" value="1"/>
</dbReference>
<feature type="transmembrane region" description="Helical" evidence="8">
    <location>
        <begin position="552"/>
        <end position="571"/>
    </location>
</feature>
<feature type="signal peptide" evidence="9">
    <location>
        <begin position="1"/>
        <end position="31"/>
    </location>
</feature>
<gene>
    <name evidence="12" type="ORF">BG60_15270</name>
</gene>
<dbReference type="InterPro" id="IPR045276">
    <property type="entry name" value="YbiO_bact"/>
</dbReference>
<keyword evidence="3" id="KW-1003">Cell membrane</keyword>
<comment type="subcellular location">
    <subcellularLocation>
        <location evidence="1">Cell membrane</location>
        <topology evidence="1">Multi-pass membrane protein</topology>
    </subcellularLocation>
</comment>
<dbReference type="Gene3D" id="1.10.287.1260">
    <property type="match status" value="1"/>
</dbReference>
<dbReference type="InterPro" id="IPR011066">
    <property type="entry name" value="MscS_channel_C_sf"/>
</dbReference>
<feature type="domain" description="Mechanosensitive ion channel MscS" evidence="10">
    <location>
        <begin position="570"/>
        <end position="635"/>
    </location>
</feature>
<dbReference type="GO" id="GO:0005886">
    <property type="term" value="C:plasma membrane"/>
    <property type="evidence" value="ECO:0007669"/>
    <property type="project" value="UniProtKB-SubCell"/>
</dbReference>
<dbReference type="SUPFAM" id="SSF82689">
    <property type="entry name" value="Mechanosensitive channel protein MscS (YggB), C-terminal domain"/>
    <property type="match status" value="1"/>
</dbReference>
<dbReference type="EMBL" id="JFHD01000021">
    <property type="protein sequence ID" value="KDR27968.1"/>
    <property type="molecule type" value="Genomic_DNA"/>
</dbReference>
<dbReference type="PANTHER" id="PTHR30460:SF0">
    <property type="entry name" value="MODERATE CONDUCTANCE MECHANOSENSITIVE CHANNEL YBIO"/>
    <property type="match status" value="1"/>
</dbReference>
<feature type="transmembrane region" description="Helical" evidence="8">
    <location>
        <begin position="353"/>
        <end position="381"/>
    </location>
</feature>
<keyword evidence="4 8" id="KW-0812">Transmembrane</keyword>
<feature type="chain" id="PRO_5024926006" evidence="9">
    <location>
        <begin position="32"/>
        <end position="768"/>
    </location>
</feature>
<dbReference type="GO" id="GO:0008381">
    <property type="term" value="F:mechanosensitive monoatomic ion channel activity"/>
    <property type="evidence" value="ECO:0007669"/>
    <property type="project" value="InterPro"/>
</dbReference>
<feature type="transmembrane region" description="Helical" evidence="8">
    <location>
        <begin position="432"/>
        <end position="451"/>
    </location>
</feature>
<dbReference type="SUPFAM" id="SSF50182">
    <property type="entry name" value="Sm-like ribonucleoproteins"/>
    <property type="match status" value="1"/>
</dbReference>
<dbReference type="Pfam" id="PF00924">
    <property type="entry name" value="MS_channel_2nd"/>
    <property type="match status" value="1"/>
</dbReference>
<feature type="transmembrane region" description="Helical" evidence="8">
    <location>
        <begin position="242"/>
        <end position="263"/>
    </location>
</feature>
<evidence type="ECO:0000259" key="10">
    <source>
        <dbReference type="Pfam" id="PF00924"/>
    </source>
</evidence>
<keyword evidence="9" id="KW-0732">Signal</keyword>
<dbReference type="InterPro" id="IPR006685">
    <property type="entry name" value="MscS_channel_2nd"/>
</dbReference>
<dbReference type="Gene3D" id="3.30.70.100">
    <property type="match status" value="1"/>
</dbReference>
<evidence type="ECO:0000259" key="11">
    <source>
        <dbReference type="Pfam" id="PF21088"/>
    </source>
</evidence>
<dbReference type="RefSeq" id="WP_008352855.1">
    <property type="nucleotide sequence ID" value="NZ_JFHD01000021.1"/>
</dbReference>
<name>A0A656QEE9_9BURK</name>
<dbReference type="InterPro" id="IPR049142">
    <property type="entry name" value="MS_channel_1st"/>
</dbReference>
<accession>A0A656QEE9</accession>
<dbReference type="PROSITE" id="PS51257">
    <property type="entry name" value="PROKAR_LIPOPROTEIN"/>
    <property type="match status" value="1"/>
</dbReference>
<comment type="caution">
    <text evidence="12">The sequence shown here is derived from an EMBL/GenBank/DDBJ whole genome shotgun (WGS) entry which is preliminary data.</text>
</comment>
<organism evidence="12 13">
    <name type="scientific">Caballeronia zhejiangensis</name>
    <dbReference type="NCBI Taxonomy" id="871203"/>
    <lineage>
        <taxon>Bacteria</taxon>
        <taxon>Pseudomonadati</taxon>
        <taxon>Pseudomonadota</taxon>
        <taxon>Betaproteobacteria</taxon>
        <taxon>Burkholderiales</taxon>
        <taxon>Burkholderiaceae</taxon>
        <taxon>Caballeronia</taxon>
    </lineage>
</organism>
<dbReference type="OrthoDB" id="6500477at2"/>
<dbReference type="Pfam" id="PF21088">
    <property type="entry name" value="MS_channel_1st"/>
    <property type="match status" value="1"/>
</dbReference>
<dbReference type="InterPro" id="IPR010920">
    <property type="entry name" value="LSM_dom_sf"/>
</dbReference>
<evidence type="ECO:0000313" key="13">
    <source>
        <dbReference type="Proteomes" id="UP000027451"/>
    </source>
</evidence>
<dbReference type="InterPro" id="IPR011014">
    <property type="entry name" value="MscS_channel_TM-2"/>
</dbReference>
<feature type="transmembrane region" description="Helical" evidence="8">
    <location>
        <begin position="393"/>
        <end position="412"/>
    </location>
</feature>
<dbReference type="Proteomes" id="UP000027451">
    <property type="component" value="Unassembled WGS sequence"/>
</dbReference>
<keyword evidence="5 8" id="KW-1133">Transmembrane helix</keyword>
<evidence type="ECO:0000256" key="1">
    <source>
        <dbReference type="ARBA" id="ARBA00004651"/>
    </source>
</evidence>
<feature type="transmembrane region" description="Helical" evidence="8">
    <location>
        <begin position="476"/>
        <end position="503"/>
    </location>
</feature>
<feature type="transmembrane region" description="Helical" evidence="8">
    <location>
        <begin position="161"/>
        <end position="180"/>
    </location>
</feature>
<feature type="transmembrane region" description="Helical" evidence="8">
    <location>
        <begin position="524"/>
        <end position="546"/>
    </location>
</feature>
<evidence type="ECO:0000256" key="6">
    <source>
        <dbReference type="ARBA" id="ARBA00023136"/>
    </source>
</evidence>
<feature type="transmembrane region" description="Helical" evidence="8">
    <location>
        <begin position="275"/>
        <end position="297"/>
    </location>
</feature>
<evidence type="ECO:0000313" key="12">
    <source>
        <dbReference type="EMBL" id="KDR27968.1"/>
    </source>
</evidence>
<feature type="transmembrane region" description="Helical" evidence="8">
    <location>
        <begin position="213"/>
        <end position="230"/>
    </location>
</feature>
<evidence type="ECO:0000256" key="5">
    <source>
        <dbReference type="ARBA" id="ARBA00022989"/>
    </source>
</evidence>
<evidence type="ECO:0000256" key="4">
    <source>
        <dbReference type="ARBA" id="ARBA00022692"/>
    </source>
</evidence>
<reference evidence="12 13" key="1">
    <citation type="submission" date="2014-03" db="EMBL/GenBank/DDBJ databases">
        <title>Draft Genome Sequences of Four Burkholderia Strains.</title>
        <authorList>
            <person name="Liu X.Y."/>
            <person name="Li C.X."/>
            <person name="Xu J.H."/>
        </authorList>
    </citation>
    <scope>NUCLEOTIDE SEQUENCE [LARGE SCALE GENOMIC DNA]</scope>
    <source>
        <strain evidence="12 13">OP-1</strain>
    </source>
</reference>